<name>A0A0N1H2A8_9EURO</name>
<dbReference type="Proteomes" id="UP000038010">
    <property type="component" value="Unassembled WGS sequence"/>
</dbReference>
<dbReference type="AlphaFoldDB" id="A0A0N1H2A8"/>
<keyword evidence="4 5" id="KW-0408">Iron</keyword>
<dbReference type="OrthoDB" id="1069523at2759"/>
<evidence type="ECO:0000256" key="5">
    <source>
        <dbReference type="PIRSR" id="PIRSR604294-1"/>
    </source>
</evidence>
<keyword evidence="7" id="KW-0472">Membrane</keyword>
<reference evidence="8 9" key="1">
    <citation type="submission" date="2015-06" db="EMBL/GenBank/DDBJ databases">
        <title>Draft genome of the ant-associated black yeast Phialophora attae CBS 131958.</title>
        <authorList>
            <person name="Moreno L.F."/>
            <person name="Stielow B.J."/>
            <person name="de Hoog S."/>
            <person name="Vicente V.A."/>
            <person name="Weiss V.A."/>
            <person name="de Vries M."/>
            <person name="Cruz L.M."/>
            <person name="Souza E.M."/>
        </authorList>
    </citation>
    <scope>NUCLEOTIDE SEQUENCE [LARGE SCALE GENOMIC DNA]</scope>
    <source>
        <strain evidence="8 9">CBS 131958</strain>
    </source>
</reference>
<evidence type="ECO:0000256" key="7">
    <source>
        <dbReference type="SAM" id="Phobius"/>
    </source>
</evidence>
<dbReference type="PANTHER" id="PTHR10543:SF89">
    <property type="entry name" value="CAROTENOID 9,10(9',10')-CLEAVAGE DIOXYGENASE 1"/>
    <property type="match status" value="1"/>
</dbReference>
<keyword evidence="7" id="KW-0812">Transmembrane</keyword>
<gene>
    <name evidence="8" type="ORF">AB675_5842</name>
</gene>
<comment type="caution">
    <text evidence="8">The sequence shown here is derived from an EMBL/GenBank/DDBJ whole genome shotgun (WGS) entry which is preliminary data.</text>
</comment>
<dbReference type="EMBL" id="LFJN01000017">
    <property type="protein sequence ID" value="KPI38750.1"/>
    <property type="molecule type" value="Genomic_DNA"/>
</dbReference>
<evidence type="ECO:0000313" key="9">
    <source>
        <dbReference type="Proteomes" id="UP000038010"/>
    </source>
</evidence>
<dbReference type="VEuPathDB" id="FungiDB:AB675_5842"/>
<comment type="cofactor">
    <cofactor evidence="5">
        <name>Fe(2+)</name>
        <dbReference type="ChEBI" id="CHEBI:29033"/>
    </cofactor>
    <text evidence="5">Binds 1 Fe(2+) ion per subunit.</text>
</comment>
<dbReference type="RefSeq" id="XP_017998713.1">
    <property type="nucleotide sequence ID" value="XM_018146084.1"/>
</dbReference>
<sequence length="645" mass="71557">MALKRHNVDSHSSGVHNGWSWSGAMLVQRRPSSSGSDSKKRKRDDGHPYLEGNFAPITRTLPLTPCDFSGCIPEELHGGEYVRNGGNPVSNEDLGRDAHFFDGDGMIAGVSFTKTATGMRPEFVNQYILTDVYLSTISSPSLRRPILPSIATLVNPLATLYLITVTIIRTLILVFLSHLPGHHKQSNGYPSPILQSSFTTGVRLETVGWYNGKKVEGEAGGEEGSGFGGDGVLSFLKEYTTAHPRVDPRTGEMILFHSTFAPPYVHYSIVPATHPAAVPTTPLETPVRLLNAKRTSVIMDLPLSLDPTNMLVNKPVVSYDPHKTARFGVFPRHDPSLVRWFETKACCIFHTANTWEDISISKNTGEIQIHAVNMLACRLMSASMVFTAGNLPIPEPVTGLSLEDEQCRLYYYQFDMTSPSTQNKITHQFALSTINFEFPSTRDDVAMSECKYVYGCSTSIGGFSAALGKAAKIDCLAKINAQELIRRGKKDPTVQPVTGVADTRSVQQILDSTDPNDPVKMFQLPYGHYAQEPRFVPRANSVDEDDGWLLTYVFDELTGLDENGDVKPDARSELWIIDARDMKTVVGKVILPQRVPYGLHGVWVGEEQIRSQRPVESIRTIKEQSLVGKDSWWMQSRRWVENQLG</sequence>
<feature type="binding site" evidence="5">
    <location>
        <position position="600"/>
    </location>
    <ligand>
        <name>Fe cation</name>
        <dbReference type="ChEBI" id="CHEBI:24875"/>
        <note>catalytic</note>
    </ligand>
</feature>
<keyword evidence="9" id="KW-1185">Reference proteome</keyword>
<keyword evidence="8" id="KW-0223">Dioxygenase</keyword>
<proteinExistence type="inferred from homology"/>
<dbReference type="GO" id="GO:0046872">
    <property type="term" value="F:metal ion binding"/>
    <property type="evidence" value="ECO:0007669"/>
    <property type="project" value="UniProtKB-KW"/>
</dbReference>
<comment type="similarity">
    <text evidence="1">Belongs to the carotenoid oxygenase family.</text>
</comment>
<feature type="binding site" evidence="5">
    <location>
        <position position="243"/>
    </location>
    <ligand>
        <name>Fe cation</name>
        <dbReference type="ChEBI" id="CHEBI:24875"/>
        <note>catalytic</note>
    </ligand>
</feature>
<dbReference type="InterPro" id="IPR004294">
    <property type="entry name" value="Carotenoid_Oase"/>
</dbReference>
<keyword evidence="7" id="KW-1133">Transmembrane helix</keyword>
<dbReference type="STRING" id="1664694.A0A0N1H2A8"/>
<evidence type="ECO:0000313" key="8">
    <source>
        <dbReference type="EMBL" id="KPI38750.1"/>
    </source>
</evidence>
<organism evidence="8 9">
    <name type="scientific">Cyphellophora attinorum</name>
    <dbReference type="NCBI Taxonomy" id="1664694"/>
    <lineage>
        <taxon>Eukaryota</taxon>
        <taxon>Fungi</taxon>
        <taxon>Dikarya</taxon>
        <taxon>Ascomycota</taxon>
        <taxon>Pezizomycotina</taxon>
        <taxon>Eurotiomycetes</taxon>
        <taxon>Chaetothyriomycetidae</taxon>
        <taxon>Chaetothyriales</taxon>
        <taxon>Cyphellophoraceae</taxon>
        <taxon>Cyphellophora</taxon>
    </lineage>
</organism>
<dbReference type="Pfam" id="PF03055">
    <property type="entry name" value="RPE65"/>
    <property type="match status" value="1"/>
</dbReference>
<dbReference type="PANTHER" id="PTHR10543">
    <property type="entry name" value="BETA-CAROTENE DIOXYGENASE"/>
    <property type="match status" value="1"/>
</dbReference>
<dbReference type="GO" id="GO:0016121">
    <property type="term" value="P:carotene catabolic process"/>
    <property type="evidence" value="ECO:0007669"/>
    <property type="project" value="TreeGrafter"/>
</dbReference>
<evidence type="ECO:0000256" key="1">
    <source>
        <dbReference type="ARBA" id="ARBA00006787"/>
    </source>
</evidence>
<feature type="transmembrane region" description="Helical" evidence="7">
    <location>
        <begin position="153"/>
        <end position="176"/>
    </location>
</feature>
<feature type="binding site" evidence="5">
    <location>
        <position position="350"/>
    </location>
    <ligand>
        <name>Fe cation</name>
        <dbReference type="ChEBI" id="CHEBI:24875"/>
        <note>catalytic</note>
    </ligand>
</feature>
<evidence type="ECO:0000256" key="6">
    <source>
        <dbReference type="SAM" id="MobiDB-lite"/>
    </source>
</evidence>
<evidence type="ECO:0000256" key="2">
    <source>
        <dbReference type="ARBA" id="ARBA00022723"/>
    </source>
</evidence>
<keyword evidence="3" id="KW-0560">Oxidoreductase</keyword>
<protein>
    <submittedName>
        <fullName evidence="8">Carotenoid 9,10(9',10')-cleavage dioxygenase 1</fullName>
    </submittedName>
</protein>
<evidence type="ECO:0000256" key="4">
    <source>
        <dbReference type="ARBA" id="ARBA00023004"/>
    </source>
</evidence>
<feature type="region of interest" description="Disordered" evidence="6">
    <location>
        <begin position="26"/>
        <end position="51"/>
    </location>
</feature>
<accession>A0A0N1H2A8</accession>
<dbReference type="GeneID" id="28737964"/>
<keyword evidence="2 5" id="KW-0479">Metal-binding</keyword>
<dbReference type="GO" id="GO:0010436">
    <property type="term" value="F:carotenoid dioxygenase activity"/>
    <property type="evidence" value="ECO:0007669"/>
    <property type="project" value="TreeGrafter"/>
</dbReference>
<evidence type="ECO:0000256" key="3">
    <source>
        <dbReference type="ARBA" id="ARBA00023002"/>
    </source>
</evidence>